<dbReference type="InterPro" id="IPR058997">
    <property type="entry name" value="YycE-like_C"/>
</dbReference>
<dbReference type="InterPro" id="IPR058998">
    <property type="entry name" value="YycE-like_N"/>
</dbReference>
<evidence type="ECO:0000313" key="2">
    <source>
        <dbReference type="EMBL" id="KAA8890929.1"/>
    </source>
</evidence>
<evidence type="ECO:0000259" key="1">
    <source>
        <dbReference type="PROSITE" id="PS51819"/>
    </source>
</evidence>
<dbReference type="Pfam" id="PF22659">
    <property type="entry name" value="YycE-like_C"/>
    <property type="match status" value="1"/>
</dbReference>
<evidence type="ECO:0000313" key="3">
    <source>
        <dbReference type="Proteomes" id="UP000323876"/>
    </source>
</evidence>
<name>A0A5N0EPV9_9NOCA</name>
<reference evidence="2 3" key="1">
    <citation type="submission" date="2019-09" db="EMBL/GenBank/DDBJ databases">
        <authorList>
            <person name="Wang X."/>
        </authorList>
    </citation>
    <scope>NUCLEOTIDE SEQUENCE [LARGE SCALE GENOMIC DNA]</scope>
    <source>
        <strain evidence="2 3">CICC 11023</strain>
    </source>
</reference>
<dbReference type="CDD" id="cd06587">
    <property type="entry name" value="VOC"/>
    <property type="match status" value="1"/>
</dbReference>
<gene>
    <name evidence="2" type="ORF">F3087_01200</name>
</gene>
<organism evidence="2 3">
    <name type="scientific">Nocardia colli</name>
    <dbReference type="NCBI Taxonomy" id="2545717"/>
    <lineage>
        <taxon>Bacteria</taxon>
        <taxon>Bacillati</taxon>
        <taxon>Actinomycetota</taxon>
        <taxon>Actinomycetes</taxon>
        <taxon>Mycobacteriales</taxon>
        <taxon>Nocardiaceae</taxon>
        <taxon>Nocardia</taxon>
    </lineage>
</organism>
<dbReference type="AlphaFoldDB" id="A0A5N0EPV9"/>
<dbReference type="Proteomes" id="UP000323876">
    <property type="component" value="Unassembled WGS sequence"/>
</dbReference>
<comment type="caution">
    <text evidence="2">The sequence shown here is derived from an EMBL/GenBank/DDBJ whole genome shotgun (WGS) entry which is preliminary data.</text>
</comment>
<dbReference type="Pfam" id="PF22658">
    <property type="entry name" value="YycE-like_N"/>
    <property type="match status" value="1"/>
</dbReference>
<dbReference type="SUPFAM" id="SSF54593">
    <property type="entry name" value="Glyoxalase/Bleomycin resistance protein/Dihydroxybiphenyl dioxygenase"/>
    <property type="match status" value="1"/>
</dbReference>
<feature type="domain" description="VOC" evidence="1">
    <location>
        <begin position="1"/>
        <end position="122"/>
    </location>
</feature>
<accession>A0A5N0EPV9</accession>
<dbReference type="InterPro" id="IPR037523">
    <property type="entry name" value="VOC_core"/>
</dbReference>
<dbReference type="Gene3D" id="3.10.180.10">
    <property type="entry name" value="2,3-Dihydroxybiphenyl 1,2-Dioxygenase, domain 1"/>
    <property type="match status" value="1"/>
</dbReference>
<sequence length="125" mass="13790">MRIARPTDRLDEVVRFYVEGLGLRELFRFTNHDGYDGVMVGLPGTGYHLEFTTHVDGSPGAAPSAENLLVLYFSAAAQMSAAARRLTEFGAEPVEAENPYWTANGGLTFPDPDGWRVVLMPRPVF</sequence>
<proteinExistence type="predicted"/>
<protein>
    <submittedName>
        <fullName evidence="2">VOC family protein</fullName>
    </submittedName>
</protein>
<keyword evidence="3" id="KW-1185">Reference proteome</keyword>
<dbReference type="EMBL" id="VXLC01000001">
    <property type="protein sequence ID" value="KAA8890929.1"/>
    <property type="molecule type" value="Genomic_DNA"/>
</dbReference>
<dbReference type="OrthoDB" id="8018325at2"/>
<dbReference type="InterPro" id="IPR029068">
    <property type="entry name" value="Glyas_Bleomycin-R_OHBP_Dase"/>
</dbReference>
<dbReference type="PROSITE" id="PS51819">
    <property type="entry name" value="VOC"/>
    <property type="match status" value="1"/>
</dbReference>